<feature type="coiled-coil region" evidence="1">
    <location>
        <begin position="48"/>
        <end position="109"/>
    </location>
</feature>
<protein>
    <submittedName>
        <fullName evidence="2">Uncharacterized protein</fullName>
    </submittedName>
</protein>
<accession>A0A0F9P7Q9</accession>
<feature type="non-terminal residue" evidence="2">
    <location>
        <position position="1"/>
    </location>
</feature>
<evidence type="ECO:0000313" key="2">
    <source>
        <dbReference type="EMBL" id="KKN26134.1"/>
    </source>
</evidence>
<proteinExistence type="predicted"/>
<dbReference type="AlphaFoldDB" id="A0A0F9P7Q9"/>
<organism evidence="2">
    <name type="scientific">marine sediment metagenome</name>
    <dbReference type="NCBI Taxonomy" id="412755"/>
    <lineage>
        <taxon>unclassified sequences</taxon>
        <taxon>metagenomes</taxon>
        <taxon>ecological metagenomes</taxon>
    </lineage>
</organism>
<comment type="caution">
    <text evidence="2">The sequence shown here is derived from an EMBL/GenBank/DDBJ whole genome shotgun (WGS) entry which is preliminary data.</text>
</comment>
<gene>
    <name evidence="2" type="ORF">LCGC14_0877790</name>
</gene>
<keyword evidence="1" id="KW-0175">Coiled coil</keyword>
<reference evidence="2" key="1">
    <citation type="journal article" date="2015" name="Nature">
        <title>Complex archaea that bridge the gap between prokaryotes and eukaryotes.</title>
        <authorList>
            <person name="Spang A."/>
            <person name="Saw J.H."/>
            <person name="Jorgensen S.L."/>
            <person name="Zaremba-Niedzwiedzka K."/>
            <person name="Martijn J."/>
            <person name="Lind A.E."/>
            <person name="van Eijk R."/>
            <person name="Schleper C."/>
            <person name="Guy L."/>
            <person name="Ettema T.J."/>
        </authorList>
    </citation>
    <scope>NUCLEOTIDE SEQUENCE</scope>
</reference>
<evidence type="ECO:0000256" key="1">
    <source>
        <dbReference type="SAM" id="Coils"/>
    </source>
</evidence>
<sequence>WAATEKYEMFTAKHNKAMLSVEKARASLDDALTNFYNKTKPRHEFGRYAGWDDAIVNAEREVAEARQAANTAASASQKAPGVKALQEWLRDAEIEFRNAEIKLENIKASAAGGREFPSQYANPLWDDIAEYLKKERKPLSPEAKAGLEEAIARERAAPKPWEVAPKERVAVAVKERVEVKPEIKAAKPKAEISPEVKAVKPAVPEVKPSVFPGLTIPKVKVTTRTETVTVDASEIGRMTPEKFQELYGTDAIVVAVGKPMPTIDIGYREWMSPGDAVKAADKINVDSLAKQIVQSVTRSAIEAINKNLTNQEIRSVTNNAIEAQTKTITDTLVRTKVEMKVRTRVQTRINTKLRSVLRPPIRIRIPIVIPTAKGNGKRKVYKDGSPFFKWGFVWFLFPYRKGVKQYIATREPPKDAKVLEGTPTQTLGFVGGVIPEHDFPFDLGRVDGYIDVKRKVVSFTSDWEEKTDAGKRLSSTTKGYSREEAEALGIGTSKTAKSKKVKPRKETASQAGVIKIL</sequence>
<dbReference type="EMBL" id="LAZR01002745">
    <property type="protein sequence ID" value="KKN26134.1"/>
    <property type="molecule type" value="Genomic_DNA"/>
</dbReference>
<name>A0A0F9P7Q9_9ZZZZ</name>